<name>A0A3B0RQU9_9ZZZZ</name>
<dbReference type="SUPFAM" id="SSF55729">
    <property type="entry name" value="Acyl-CoA N-acyltransferases (Nat)"/>
    <property type="match status" value="1"/>
</dbReference>
<organism evidence="2">
    <name type="scientific">hydrothermal vent metagenome</name>
    <dbReference type="NCBI Taxonomy" id="652676"/>
    <lineage>
        <taxon>unclassified sequences</taxon>
        <taxon>metagenomes</taxon>
        <taxon>ecological metagenomes</taxon>
    </lineage>
</organism>
<dbReference type="PROSITE" id="PS51186">
    <property type="entry name" value="GNAT"/>
    <property type="match status" value="1"/>
</dbReference>
<sequence length="171" mass="19030">MTAPVLHTKRLTMRPLKPSDLAAYTAFNAVSDTKVGKYRGGRTQTEVQANLAADIAHWSKGFGMWLLSLKNDEVIGGAGIAHPDNWPSHELTWWLMPDHRGMGFATEASRAVINCGYDILNWSQVETHMRDENLPARKLAKRLGGTITRRDTFPDGVTRDVFTLPRSGKAQ</sequence>
<proteinExistence type="predicted"/>
<dbReference type="Gene3D" id="3.40.630.30">
    <property type="match status" value="1"/>
</dbReference>
<dbReference type="Pfam" id="PF13302">
    <property type="entry name" value="Acetyltransf_3"/>
    <property type="match status" value="1"/>
</dbReference>
<dbReference type="InterPro" id="IPR016181">
    <property type="entry name" value="Acyl_CoA_acyltransferase"/>
</dbReference>
<dbReference type="AlphaFoldDB" id="A0A3B0RQU9"/>
<reference evidence="2" key="1">
    <citation type="submission" date="2018-06" db="EMBL/GenBank/DDBJ databases">
        <authorList>
            <person name="Zhirakovskaya E."/>
        </authorList>
    </citation>
    <scope>NUCLEOTIDE SEQUENCE</scope>
</reference>
<dbReference type="PANTHER" id="PTHR43792:SF1">
    <property type="entry name" value="N-ACETYLTRANSFERASE DOMAIN-CONTAINING PROTEIN"/>
    <property type="match status" value="1"/>
</dbReference>
<dbReference type="InterPro" id="IPR000182">
    <property type="entry name" value="GNAT_dom"/>
</dbReference>
<accession>A0A3B0RQU9</accession>
<dbReference type="GO" id="GO:0016747">
    <property type="term" value="F:acyltransferase activity, transferring groups other than amino-acyl groups"/>
    <property type="evidence" value="ECO:0007669"/>
    <property type="project" value="InterPro"/>
</dbReference>
<feature type="domain" description="N-acetyltransferase" evidence="1">
    <location>
        <begin position="11"/>
        <end position="165"/>
    </location>
</feature>
<dbReference type="PANTHER" id="PTHR43792">
    <property type="entry name" value="GNAT FAMILY, PUTATIVE (AFU_ORTHOLOGUE AFUA_3G00765)-RELATED-RELATED"/>
    <property type="match status" value="1"/>
</dbReference>
<dbReference type="EMBL" id="UOEG01000110">
    <property type="protein sequence ID" value="VAV93982.1"/>
    <property type="molecule type" value="Genomic_DNA"/>
</dbReference>
<dbReference type="InterPro" id="IPR051531">
    <property type="entry name" value="N-acetyltransferase"/>
</dbReference>
<evidence type="ECO:0000259" key="1">
    <source>
        <dbReference type="PROSITE" id="PS51186"/>
    </source>
</evidence>
<evidence type="ECO:0000313" key="2">
    <source>
        <dbReference type="EMBL" id="VAV93982.1"/>
    </source>
</evidence>
<protein>
    <recommendedName>
        <fullName evidence="1">N-acetyltransferase domain-containing protein</fullName>
    </recommendedName>
</protein>
<gene>
    <name evidence="2" type="ORF">MNBD_ALPHA07-1719</name>
</gene>